<evidence type="ECO:0000256" key="6">
    <source>
        <dbReference type="ARBA" id="ARBA00023085"/>
    </source>
</evidence>
<keyword evidence="5 8" id="KW-0378">Hydrolase</keyword>
<feature type="domain" description="Pectinesterase catalytic" evidence="9">
    <location>
        <begin position="86"/>
        <end position="376"/>
    </location>
</feature>
<dbReference type="SUPFAM" id="SSF51126">
    <property type="entry name" value="Pectin lyase-like"/>
    <property type="match status" value="1"/>
</dbReference>
<evidence type="ECO:0000313" key="10">
    <source>
        <dbReference type="EMBL" id="QCW07554.1"/>
    </source>
</evidence>
<protein>
    <recommendedName>
        <fullName evidence="3 8">Pectinesterase</fullName>
        <ecNumber evidence="3 8">3.1.1.11</ecNumber>
    </recommendedName>
</protein>
<evidence type="ECO:0000256" key="2">
    <source>
        <dbReference type="ARBA" id="ARBA00005184"/>
    </source>
</evidence>
<dbReference type="PANTHER" id="PTHR31707">
    <property type="entry name" value="PECTINESTERASE"/>
    <property type="match status" value="1"/>
</dbReference>
<keyword evidence="4" id="KW-0134">Cell wall</keyword>
<organism evidence="11">
    <name type="scientific">Zea mays subsp. mexicana</name>
    <name type="common">Mexican teosinte</name>
    <dbReference type="NCBI Taxonomy" id="4579"/>
    <lineage>
        <taxon>Eukaryota</taxon>
        <taxon>Viridiplantae</taxon>
        <taxon>Streptophyta</taxon>
        <taxon>Embryophyta</taxon>
        <taxon>Tracheophyta</taxon>
        <taxon>Spermatophyta</taxon>
        <taxon>Magnoliopsida</taxon>
        <taxon>Liliopsida</taxon>
        <taxon>Poales</taxon>
        <taxon>Poaceae</taxon>
        <taxon>PACMAD clade</taxon>
        <taxon>Panicoideae</taxon>
        <taxon>Andropogonodae</taxon>
        <taxon>Andropogoneae</taxon>
        <taxon>Tripsacinae</taxon>
        <taxon>Zea</taxon>
    </lineage>
</organism>
<evidence type="ECO:0000256" key="5">
    <source>
        <dbReference type="ARBA" id="ARBA00022801"/>
    </source>
</evidence>
<sequence>MVGGVRRCGLGLAMAVALLLAALVVVASGGAETRQKLPAGSGNDDDHAAVLSRLSNVIDPPGSWPPRADAVVAKRCRGVAAPPPCYTSIQAAVDHAPAPQEAEEVEDKYVVHVLAGVYDETVNITRRNVMLIGDGVGATVITGNKSNATGVHMDMTATVNALGHGFIAQNLTIRNTAGPEGRQAVALRSNSNKSVVYWCSIEGHEDTLYVENGIQFYLQTSIWGTVDFVFGNAQAMFQSCALLVRRPPKGKHNVLTAQGCNNASRESGFSFHMCTVEAAPGVDLDGVETYLGRPYRNFSHVAFIKSYLSRVVSPNGWVAWNKNKVVEDTTRTILYLEYGNDGAGADTAGRVKWPGFRVLNTDDEAIAYTADTFINASKWVPEPIQYVHTLGTAPPPRA</sequence>
<dbReference type="GO" id="GO:0042545">
    <property type="term" value="P:cell wall modification"/>
    <property type="evidence" value="ECO:0007669"/>
    <property type="project" value="UniProtKB-UniRule"/>
</dbReference>
<dbReference type="PROSITE" id="PS00503">
    <property type="entry name" value="PECTINESTERASE_2"/>
    <property type="match status" value="1"/>
</dbReference>
<proteinExistence type="evidence at transcript level"/>
<comment type="catalytic activity">
    <reaction evidence="8">
        <text>[(1-&gt;4)-alpha-D-galacturonosyl methyl ester](n) + n H2O = [(1-&gt;4)-alpha-D-galacturonosyl](n) + n methanol + n H(+)</text>
        <dbReference type="Rhea" id="RHEA:22380"/>
        <dbReference type="Rhea" id="RHEA-COMP:14570"/>
        <dbReference type="Rhea" id="RHEA-COMP:14573"/>
        <dbReference type="ChEBI" id="CHEBI:15377"/>
        <dbReference type="ChEBI" id="CHEBI:15378"/>
        <dbReference type="ChEBI" id="CHEBI:17790"/>
        <dbReference type="ChEBI" id="CHEBI:140522"/>
        <dbReference type="ChEBI" id="CHEBI:140523"/>
        <dbReference type="EC" id="3.1.1.11"/>
    </reaction>
</comment>
<dbReference type="AlphaFoldDB" id="A0A4Y5MZ47"/>
<dbReference type="SMR" id="A0A4Y5MZ47"/>
<dbReference type="InterPro" id="IPR012334">
    <property type="entry name" value="Pectin_lyas_fold"/>
</dbReference>
<dbReference type="EC" id="3.1.1.11" evidence="3 8"/>
<keyword evidence="4" id="KW-0964">Secreted</keyword>
<dbReference type="UniPathway" id="UPA00545">
    <property type="reaction ID" value="UER00823"/>
</dbReference>
<dbReference type="InterPro" id="IPR033131">
    <property type="entry name" value="Pectinesterase_Asp_AS"/>
</dbReference>
<comment type="pathway">
    <text evidence="2 8">Glycan metabolism; pectin degradation; 2-dehydro-3-deoxy-D-gluconate from pectin: step 1/5.</text>
</comment>
<dbReference type="Gene3D" id="2.160.20.10">
    <property type="entry name" value="Single-stranded right-handed beta-helix, Pectin lyase-like"/>
    <property type="match status" value="1"/>
</dbReference>
<dbReference type="EMBL" id="MK789593">
    <property type="protein sequence ID" value="QCW07554.1"/>
    <property type="molecule type" value="Genomic_DNA"/>
</dbReference>
<name>A0A4Y5MZ47_ZEAMM</name>
<evidence type="ECO:0000256" key="1">
    <source>
        <dbReference type="ARBA" id="ARBA00004191"/>
    </source>
</evidence>
<feature type="chain" id="PRO_5033900186" description="Pectinesterase" evidence="8">
    <location>
        <begin position="30"/>
        <end position="398"/>
    </location>
</feature>
<evidence type="ECO:0000259" key="9">
    <source>
        <dbReference type="Pfam" id="PF01095"/>
    </source>
</evidence>
<evidence type="ECO:0000256" key="3">
    <source>
        <dbReference type="ARBA" id="ARBA00013229"/>
    </source>
</evidence>
<accession>A0A4Y5MZ47</accession>
<evidence type="ECO:0000256" key="7">
    <source>
        <dbReference type="PROSITE-ProRule" id="PRU10040"/>
    </source>
</evidence>
<reference evidence="11" key="1">
    <citation type="journal article" date="2019" name="Nat. Commun.">
        <title>A pistil-expressed pectin methylesterase confers cross-incompatibility between strains of Zea mays.</title>
        <authorList>
            <person name="Lu Y."/>
            <person name="Hokin S.A."/>
            <person name="Kermicle J.L."/>
            <person name="Hartwig T."/>
            <person name="Evans M.M.S."/>
        </authorList>
    </citation>
    <scope>NUCLEOTIDE SEQUENCE</scope>
</reference>
<dbReference type="GO" id="GO:0045490">
    <property type="term" value="P:pectin catabolic process"/>
    <property type="evidence" value="ECO:0007669"/>
    <property type="project" value="UniProtKB-UniRule"/>
</dbReference>
<evidence type="ECO:0000313" key="11">
    <source>
        <dbReference type="EMBL" id="QCW07555.1"/>
    </source>
</evidence>
<keyword evidence="6 8" id="KW-0063">Aspartyl esterase</keyword>
<dbReference type="GO" id="GO:0030599">
    <property type="term" value="F:pectinesterase activity"/>
    <property type="evidence" value="ECO:0007669"/>
    <property type="project" value="UniProtKB-UniRule"/>
</dbReference>
<keyword evidence="8" id="KW-0732">Signal</keyword>
<feature type="active site" evidence="7">
    <location>
        <position position="227"/>
    </location>
</feature>
<dbReference type="InterPro" id="IPR000070">
    <property type="entry name" value="Pectinesterase_cat"/>
</dbReference>
<feature type="signal peptide" evidence="8">
    <location>
        <begin position="1"/>
        <end position="29"/>
    </location>
</feature>
<dbReference type="FunFam" id="2.160.20.10:FF:000029">
    <property type="entry name" value="Pectinesterase 4"/>
    <property type="match status" value="1"/>
</dbReference>
<dbReference type="Pfam" id="PF01095">
    <property type="entry name" value="Pectinesterase"/>
    <property type="match status" value="1"/>
</dbReference>
<dbReference type="EMBL" id="MK789594">
    <property type="protein sequence ID" value="QCW07555.1"/>
    <property type="molecule type" value="mRNA"/>
</dbReference>
<evidence type="ECO:0000256" key="4">
    <source>
        <dbReference type="ARBA" id="ARBA00022512"/>
    </source>
</evidence>
<dbReference type="InterPro" id="IPR011050">
    <property type="entry name" value="Pectin_lyase_fold/virulence"/>
</dbReference>
<evidence type="ECO:0000256" key="8">
    <source>
        <dbReference type="RuleBase" id="RU000589"/>
    </source>
</evidence>
<comment type="subcellular location">
    <subcellularLocation>
        <location evidence="1">Secreted</location>
        <location evidence="1">Cell wall</location>
    </subcellularLocation>
</comment>
<gene>
    <name evidence="10" type="primary">Tcb1-f</name>
</gene>